<dbReference type="EMBL" id="KF900815">
    <property type="protein sequence ID" value="AIF07895.1"/>
    <property type="molecule type" value="Genomic_DNA"/>
</dbReference>
<accession>A0A075GYC7</accession>
<reference evidence="2" key="1">
    <citation type="journal article" date="2014" name="Genome Biol. Evol.">
        <title>Pangenome evidence for extensive interdomain horizontal transfer affecting lineage core and shell genes in uncultured planktonic thaumarchaeota and euryarchaeota.</title>
        <authorList>
            <person name="Deschamps P."/>
            <person name="Zivanovic Y."/>
            <person name="Moreira D."/>
            <person name="Rodriguez-Valera F."/>
            <person name="Lopez-Garcia P."/>
        </authorList>
    </citation>
    <scope>NUCLEOTIDE SEQUENCE</scope>
</reference>
<keyword evidence="1" id="KW-0812">Transmembrane</keyword>
<evidence type="ECO:0000256" key="1">
    <source>
        <dbReference type="SAM" id="Phobius"/>
    </source>
</evidence>
<proteinExistence type="predicted"/>
<feature type="transmembrane region" description="Helical" evidence="1">
    <location>
        <begin position="6"/>
        <end position="25"/>
    </location>
</feature>
<keyword evidence="1" id="KW-1133">Transmembrane helix</keyword>
<name>A0A075GYC7_9ARCH</name>
<sequence length="177" mass="19697">MVKPVLLVAGAIPVIFAIIIVIPLVTTPEIPSTAIDPSDKSEIEFTTHHLRNVSPGITDRITADQTEIIVIKNDGTVTYSITKDGEVSLPKTVKIENAQRIKLVAMIKETGFLALPFESFSIKEGTETYQKYGLKITLNDDTNQLYWPEADATEKMIPPIITMVQEELESIMEIIRE</sequence>
<dbReference type="AlphaFoldDB" id="A0A075GYC7"/>
<protein>
    <submittedName>
        <fullName evidence="2">Uncharacterized protein</fullName>
    </submittedName>
</protein>
<evidence type="ECO:0000313" key="2">
    <source>
        <dbReference type="EMBL" id="AIF07895.1"/>
    </source>
</evidence>
<organism evidence="2">
    <name type="scientific">uncultured marine thaumarchaeote KM3_25_D06</name>
    <dbReference type="NCBI Taxonomy" id="1456104"/>
    <lineage>
        <taxon>Archaea</taxon>
        <taxon>Nitrososphaerota</taxon>
        <taxon>environmental samples</taxon>
    </lineage>
</organism>
<keyword evidence="1" id="KW-0472">Membrane</keyword>